<dbReference type="PANTHER" id="PTHR42783:SF3">
    <property type="entry name" value="GLUTAMATE SYNTHASE [NADPH] SMALL CHAIN-RELATED"/>
    <property type="match status" value="1"/>
</dbReference>
<dbReference type="InterPro" id="IPR028261">
    <property type="entry name" value="DPD_II"/>
</dbReference>
<dbReference type="PROSITE" id="PS51379">
    <property type="entry name" value="4FE4S_FER_2"/>
    <property type="match status" value="2"/>
</dbReference>
<name>A0A1W1VL87_9FIRM</name>
<dbReference type="InterPro" id="IPR017900">
    <property type="entry name" value="4Fe4S_Fe_S_CS"/>
</dbReference>
<dbReference type="GO" id="GO:0051536">
    <property type="term" value="F:iron-sulfur cluster binding"/>
    <property type="evidence" value="ECO:0007669"/>
    <property type="project" value="UniProtKB-KW"/>
</dbReference>
<dbReference type="PROSITE" id="PS00198">
    <property type="entry name" value="4FE4S_FER_1"/>
    <property type="match status" value="1"/>
</dbReference>
<accession>A0A1W1VL87</accession>
<dbReference type="SUPFAM" id="SSF46548">
    <property type="entry name" value="alpha-helical ferredoxin"/>
    <property type="match status" value="2"/>
</dbReference>
<keyword evidence="6" id="KW-1185">Reference proteome</keyword>
<evidence type="ECO:0000259" key="4">
    <source>
        <dbReference type="PROSITE" id="PS51379"/>
    </source>
</evidence>
<keyword evidence="3" id="KW-0411">Iron-sulfur</keyword>
<dbReference type="Pfam" id="PF07992">
    <property type="entry name" value="Pyr_redox_2"/>
    <property type="match status" value="1"/>
</dbReference>
<dbReference type="PRINTS" id="PR00419">
    <property type="entry name" value="ADXRDTASE"/>
</dbReference>
<dbReference type="Gene3D" id="3.50.50.60">
    <property type="entry name" value="FAD/NAD(P)-binding domain"/>
    <property type="match status" value="1"/>
</dbReference>
<dbReference type="OrthoDB" id="9803192at2"/>
<dbReference type="Proteomes" id="UP000192569">
    <property type="component" value="Chromosome I"/>
</dbReference>
<evidence type="ECO:0000313" key="6">
    <source>
        <dbReference type="Proteomes" id="UP000192569"/>
    </source>
</evidence>
<dbReference type="RefSeq" id="WP_084664408.1">
    <property type="nucleotide sequence ID" value="NZ_LT838272.1"/>
</dbReference>
<dbReference type="Gene3D" id="1.10.1060.10">
    <property type="entry name" value="Alpha-helical ferredoxin"/>
    <property type="match status" value="1"/>
</dbReference>
<reference evidence="5 6" key="1">
    <citation type="submission" date="2017-04" db="EMBL/GenBank/DDBJ databases">
        <authorList>
            <person name="Afonso C.L."/>
            <person name="Miller P.J."/>
            <person name="Scott M.A."/>
            <person name="Spackman E."/>
            <person name="Goraichik I."/>
            <person name="Dimitrov K.M."/>
            <person name="Suarez D.L."/>
            <person name="Swayne D.E."/>
        </authorList>
    </citation>
    <scope>NUCLEOTIDE SEQUENCE [LARGE SCALE GENOMIC DNA]</scope>
    <source>
        <strain evidence="5 6">ToBE</strain>
    </source>
</reference>
<dbReference type="STRING" id="698762.SAMN00808754_0902"/>
<dbReference type="AlphaFoldDB" id="A0A1W1VL87"/>
<evidence type="ECO:0000256" key="1">
    <source>
        <dbReference type="ARBA" id="ARBA00022723"/>
    </source>
</evidence>
<dbReference type="EMBL" id="LT838272">
    <property type="protein sequence ID" value="SMB93724.1"/>
    <property type="molecule type" value="Genomic_DNA"/>
</dbReference>
<organism evidence="5 6">
    <name type="scientific">Thermanaeromonas toyohensis ToBE</name>
    <dbReference type="NCBI Taxonomy" id="698762"/>
    <lineage>
        <taxon>Bacteria</taxon>
        <taxon>Bacillati</taxon>
        <taxon>Bacillota</taxon>
        <taxon>Clostridia</taxon>
        <taxon>Neomoorellales</taxon>
        <taxon>Neomoorellaceae</taxon>
        <taxon>Thermanaeromonas</taxon>
    </lineage>
</organism>
<keyword evidence="1" id="KW-0479">Metal-binding</keyword>
<dbReference type="GO" id="GO:0016491">
    <property type="term" value="F:oxidoreductase activity"/>
    <property type="evidence" value="ECO:0007669"/>
    <property type="project" value="InterPro"/>
</dbReference>
<dbReference type="SUPFAM" id="SSF51971">
    <property type="entry name" value="Nucleotide-binding domain"/>
    <property type="match status" value="1"/>
</dbReference>
<dbReference type="InterPro" id="IPR023753">
    <property type="entry name" value="FAD/NAD-binding_dom"/>
</dbReference>
<dbReference type="GO" id="GO:0046872">
    <property type="term" value="F:metal ion binding"/>
    <property type="evidence" value="ECO:0007669"/>
    <property type="project" value="UniProtKB-KW"/>
</dbReference>
<dbReference type="InterPro" id="IPR036188">
    <property type="entry name" value="FAD/NAD-bd_sf"/>
</dbReference>
<dbReference type="PANTHER" id="PTHR42783">
    <property type="entry name" value="GLUTAMATE SYNTHASE [NADPH] SMALL CHAIN"/>
    <property type="match status" value="1"/>
</dbReference>
<dbReference type="Gene3D" id="3.40.50.720">
    <property type="entry name" value="NAD(P)-binding Rossmann-like Domain"/>
    <property type="match status" value="1"/>
</dbReference>
<dbReference type="SUPFAM" id="SSF54862">
    <property type="entry name" value="4Fe-4S ferredoxins"/>
    <property type="match status" value="1"/>
</dbReference>
<dbReference type="InterPro" id="IPR017896">
    <property type="entry name" value="4Fe4S_Fe-S-bd"/>
</dbReference>
<feature type="domain" description="4Fe-4S ferredoxin-type" evidence="4">
    <location>
        <begin position="510"/>
        <end position="541"/>
    </location>
</feature>
<evidence type="ECO:0000256" key="2">
    <source>
        <dbReference type="ARBA" id="ARBA00023004"/>
    </source>
</evidence>
<protein>
    <submittedName>
        <fullName evidence="5">NADPH-dependent glutamate synthase beta chain</fullName>
    </submittedName>
</protein>
<proteinExistence type="predicted"/>
<feature type="domain" description="4Fe-4S ferredoxin-type" evidence="4">
    <location>
        <begin position="475"/>
        <end position="504"/>
    </location>
</feature>
<sequence>MAASACSLSHSIAPCQEACPVGIDVPRYIRYIRQGKFSEALAVIRERIPFPAICGYACVHPCEAKCARNQLDQPVAIRLLKRAAEEEGGKAERKAGGSTSTGKKVAVIGSGPCGLTAAYYLARKGHQVTVYEAQPEPGGMMRYGIPPYRLPREVLDREIAGIKEAGVEIKTGQRIESLAGLKNQGYDAILLACGSWQGARLGIEGEDLPGVREGLSFLREVNSGERPQVGRKVGVIGGGNTAIDAARTAVRLGAKEVTILYRRTREEMPASFEEIEGALEEGVKIEFLVAPVRIKQQDGALEITCTKMKLEGKDKDGRPRPVPIPGSEFNLTFDNIIIAIGQVPDIPPGWGLEVKEGRLLVKEGGQILNQEGLFAAGDIVTGPASIIEAIAQGREAAQAIDRFLGGDGRIEEKLLPQEEEEGAEPELKRGVERVYVHNLPLRQRMTSFATVELGYDKSAAIKEAKRCLSCDIRAYRVEVDGQACKECGYCSEICSLGVFAPADYFNDRGYKPMVAARSEKCIGCLDCFFICPDFAINIQKLAQGDGIK</sequence>
<dbReference type="Pfam" id="PF14691">
    <property type="entry name" value="Fer4_20"/>
    <property type="match status" value="1"/>
</dbReference>
<gene>
    <name evidence="5" type="ORF">SAMN00808754_0902</name>
</gene>
<dbReference type="Gene3D" id="3.30.70.20">
    <property type="match status" value="1"/>
</dbReference>
<dbReference type="InterPro" id="IPR009051">
    <property type="entry name" value="Helical_ferredxn"/>
</dbReference>
<evidence type="ECO:0000256" key="3">
    <source>
        <dbReference type="ARBA" id="ARBA00023014"/>
    </source>
</evidence>
<evidence type="ECO:0000313" key="5">
    <source>
        <dbReference type="EMBL" id="SMB93724.1"/>
    </source>
</evidence>
<keyword evidence="2" id="KW-0408">Iron</keyword>